<dbReference type="EMBL" id="ACSE01000037">
    <property type="protein sequence ID" value="EFD87398.1"/>
    <property type="molecule type" value="Genomic_DNA"/>
</dbReference>
<keyword evidence="1" id="KW-1133">Transmembrane helix</keyword>
<accession>D3LCH8</accession>
<sequence length="215" mass="24761">MFLNQLFKSGQKICKHVNRNDEDKHFKQMNYDPKQNPLITNPFKIIWMTKKFILTSFGSVTSYCIIAIFLIFYVIFRFVFKLPIGLSRFSIGILLGPSITALAFTLAILTATMRLFKTEDLAAIYLYGKGQQGKVFYETIAEYIWCSSIWFLLSVFSLGSLLFNFEFGVFIHQCLDVIVSIVSLFGFASLWDLTISYIQVLTKKVQRKLSGEDED</sequence>
<reference evidence="2 3" key="1">
    <citation type="journal article" date="2010" name="Appl. Microbiol. Biotechnol.">
        <title>Genotypic diversity in Oenococcus oeni by high-density microarray comparative genome hybridization and whole genome sequencing.</title>
        <authorList>
            <person name="Borneman A.R."/>
            <person name="Bartowsky E.J."/>
            <person name="McCarthy J."/>
            <person name="Chambers P.J."/>
        </authorList>
    </citation>
    <scope>NUCLEOTIDE SEQUENCE [LARGE SCALE GENOMIC DNA]</scope>
    <source>
        <strain evidence="2 3">AWRIB429</strain>
    </source>
</reference>
<dbReference type="GeneID" id="75065505"/>
<gene>
    <name evidence="2" type="ORF">AWRIB429_2058</name>
</gene>
<protein>
    <submittedName>
        <fullName evidence="2">Uncharacterized protein</fullName>
    </submittedName>
</protein>
<dbReference type="AlphaFoldDB" id="D3LCH8"/>
<proteinExistence type="predicted"/>
<dbReference type="Proteomes" id="UP000003075">
    <property type="component" value="Unassembled WGS sequence"/>
</dbReference>
<evidence type="ECO:0000313" key="2">
    <source>
        <dbReference type="EMBL" id="EFD87398.1"/>
    </source>
</evidence>
<evidence type="ECO:0000256" key="1">
    <source>
        <dbReference type="SAM" id="Phobius"/>
    </source>
</evidence>
<feature type="transmembrane region" description="Helical" evidence="1">
    <location>
        <begin position="143"/>
        <end position="165"/>
    </location>
</feature>
<name>D3LCH8_OENOE</name>
<evidence type="ECO:0000313" key="3">
    <source>
        <dbReference type="Proteomes" id="UP000003075"/>
    </source>
</evidence>
<feature type="transmembrane region" description="Helical" evidence="1">
    <location>
        <begin position="88"/>
        <end position="109"/>
    </location>
</feature>
<comment type="caution">
    <text evidence="2">The sequence shown here is derived from an EMBL/GenBank/DDBJ whole genome shotgun (WGS) entry which is preliminary data.</text>
</comment>
<keyword evidence="1" id="KW-0812">Transmembrane</keyword>
<feature type="transmembrane region" description="Helical" evidence="1">
    <location>
        <begin position="52"/>
        <end position="76"/>
    </location>
</feature>
<keyword evidence="1" id="KW-0472">Membrane</keyword>
<feature type="transmembrane region" description="Helical" evidence="1">
    <location>
        <begin position="177"/>
        <end position="198"/>
    </location>
</feature>
<organism evidence="2 3">
    <name type="scientific">Oenococcus oeni AWRIB429</name>
    <dbReference type="NCBI Taxonomy" id="655225"/>
    <lineage>
        <taxon>Bacteria</taxon>
        <taxon>Bacillati</taxon>
        <taxon>Bacillota</taxon>
        <taxon>Bacilli</taxon>
        <taxon>Lactobacillales</taxon>
        <taxon>Lactobacillaceae</taxon>
        <taxon>Oenococcus</taxon>
    </lineage>
</organism>
<dbReference type="RefSeq" id="WP_002819878.1">
    <property type="nucleotide sequence ID" value="NZ_ACSE01000037.1"/>
</dbReference>